<dbReference type="EMBL" id="QGMY01000002">
    <property type="protein sequence ID" value="PWR74354.1"/>
    <property type="molecule type" value="Genomic_DNA"/>
</dbReference>
<dbReference type="Proteomes" id="UP000245657">
    <property type="component" value="Unassembled WGS sequence"/>
</dbReference>
<dbReference type="AlphaFoldDB" id="A0A2V2N1Z1"/>
<dbReference type="GO" id="GO:0016020">
    <property type="term" value="C:membrane"/>
    <property type="evidence" value="ECO:0007669"/>
    <property type="project" value="UniProtKB-SubCell"/>
</dbReference>
<protein>
    <recommendedName>
        <fullName evidence="8">Isoprenylcysteine carboxylmethyltransferase family protein</fullName>
    </recommendedName>
</protein>
<gene>
    <name evidence="6" type="ORF">DK846_04180</name>
</gene>
<feature type="transmembrane region" description="Helical" evidence="5">
    <location>
        <begin position="37"/>
        <end position="59"/>
    </location>
</feature>
<evidence type="ECO:0000256" key="5">
    <source>
        <dbReference type="SAM" id="Phobius"/>
    </source>
</evidence>
<keyword evidence="2 5" id="KW-0812">Transmembrane</keyword>
<feature type="transmembrane region" description="Helical" evidence="5">
    <location>
        <begin position="66"/>
        <end position="88"/>
    </location>
</feature>
<feature type="transmembrane region" description="Helical" evidence="5">
    <location>
        <begin position="119"/>
        <end position="152"/>
    </location>
</feature>
<organism evidence="6 7">
    <name type="scientific">Methanospirillum lacunae</name>
    <dbReference type="NCBI Taxonomy" id="668570"/>
    <lineage>
        <taxon>Archaea</taxon>
        <taxon>Methanobacteriati</taxon>
        <taxon>Methanobacteriota</taxon>
        <taxon>Stenosarchaea group</taxon>
        <taxon>Methanomicrobia</taxon>
        <taxon>Methanomicrobiales</taxon>
        <taxon>Methanospirillaceae</taxon>
        <taxon>Methanospirillum</taxon>
    </lineage>
</organism>
<dbReference type="InterPro" id="IPR052527">
    <property type="entry name" value="Metal_cation-efflux_comp"/>
</dbReference>
<comment type="caution">
    <text evidence="6">The sequence shown here is derived from an EMBL/GenBank/DDBJ whole genome shotgun (WGS) entry which is preliminary data.</text>
</comment>
<evidence type="ECO:0008006" key="8">
    <source>
        <dbReference type="Google" id="ProtNLM"/>
    </source>
</evidence>
<evidence type="ECO:0000313" key="7">
    <source>
        <dbReference type="Proteomes" id="UP000245657"/>
    </source>
</evidence>
<accession>A0A2V2N1Z1</accession>
<dbReference type="PANTHER" id="PTHR43847">
    <property type="entry name" value="BLL3993 PROTEIN"/>
    <property type="match status" value="1"/>
</dbReference>
<dbReference type="InterPro" id="IPR007269">
    <property type="entry name" value="ICMT_MeTrfase"/>
</dbReference>
<proteinExistence type="predicted"/>
<name>A0A2V2N1Z1_9EURY</name>
<evidence type="ECO:0000313" key="6">
    <source>
        <dbReference type="EMBL" id="PWR74354.1"/>
    </source>
</evidence>
<evidence type="ECO:0000256" key="2">
    <source>
        <dbReference type="ARBA" id="ARBA00022692"/>
    </source>
</evidence>
<evidence type="ECO:0000256" key="3">
    <source>
        <dbReference type="ARBA" id="ARBA00022989"/>
    </source>
</evidence>
<evidence type="ECO:0000256" key="4">
    <source>
        <dbReference type="ARBA" id="ARBA00023136"/>
    </source>
</evidence>
<dbReference type="Gene3D" id="1.20.120.1630">
    <property type="match status" value="1"/>
</dbReference>
<comment type="subcellular location">
    <subcellularLocation>
        <location evidence="1">Membrane</location>
        <topology evidence="1">Multi-pass membrane protein</topology>
    </subcellularLocation>
</comment>
<dbReference type="GO" id="GO:0004671">
    <property type="term" value="F:protein C-terminal S-isoprenylcysteine carboxyl O-methyltransferase activity"/>
    <property type="evidence" value="ECO:0007669"/>
    <property type="project" value="InterPro"/>
</dbReference>
<keyword evidence="7" id="KW-1185">Reference proteome</keyword>
<sequence length="184" mass="21166">MYSQYSLSLSGYSLPYSGFQQHFIIVHHLEKFFQGSFSSHCLLFFIVWYLNTNAGSAFLPILKDNVLISLAEFIITCIGLGFACFARVHLGKNWSSIPEVKKEHTLIKSGPYQIVRHPIYTGFLVGIIGSALMIGSFLFFYILVVVLIVFIIKIRIEEKLMLTRFPDEYTQYKKDVKALIPYIY</sequence>
<keyword evidence="4 5" id="KW-0472">Membrane</keyword>
<evidence type="ECO:0000256" key="1">
    <source>
        <dbReference type="ARBA" id="ARBA00004141"/>
    </source>
</evidence>
<reference evidence="6 7" key="1">
    <citation type="submission" date="2018-05" db="EMBL/GenBank/DDBJ databases">
        <title>Draft genome of Methanospirillum lacunae Ki8-1.</title>
        <authorList>
            <person name="Dueholm M.S."/>
            <person name="Nielsen P.H."/>
            <person name="Bakmann L.F."/>
            <person name="Otzen D.E."/>
        </authorList>
    </citation>
    <scope>NUCLEOTIDE SEQUENCE [LARGE SCALE GENOMIC DNA]</scope>
    <source>
        <strain evidence="6 7">Ki8-1</strain>
    </source>
</reference>
<dbReference type="Pfam" id="PF04140">
    <property type="entry name" value="ICMT"/>
    <property type="match status" value="1"/>
</dbReference>
<keyword evidence="3 5" id="KW-1133">Transmembrane helix</keyword>
<dbReference type="PANTHER" id="PTHR43847:SF1">
    <property type="entry name" value="BLL3993 PROTEIN"/>
    <property type="match status" value="1"/>
</dbReference>